<comment type="caution">
    <text evidence="3">The sequence shown here is derived from an EMBL/GenBank/DDBJ whole genome shotgun (WGS) entry which is preliminary data.</text>
</comment>
<evidence type="ECO:0000256" key="2">
    <source>
        <dbReference type="SAM" id="SignalP"/>
    </source>
</evidence>
<accession>A0ABU5GR10</accession>
<evidence type="ECO:0000313" key="3">
    <source>
        <dbReference type="EMBL" id="MDY7219425.1"/>
    </source>
</evidence>
<proteinExistence type="predicted"/>
<keyword evidence="2" id="KW-0732">Signal</keyword>
<reference evidence="3 4" key="1">
    <citation type="submission" date="2023-12" db="EMBL/GenBank/DDBJ databases">
        <title>Denitrificimonas halotolerans sp. nov.,a novel species isolated from landfill leachate.</title>
        <authorList>
            <person name="Wang S."/>
        </authorList>
    </citation>
    <scope>NUCLEOTIDE SEQUENCE [LARGE SCALE GENOMIC DNA]</scope>
    <source>
        <strain evidence="3 4">JX-1</strain>
    </source>
</reference>
<keyword evidence="4" id="KW-1185">Reference proteome</keyword>
<evidence type="ECO:0000313" key="4">
    <source>
        <dbReference type="Proteomes" id="UP001294570"/>
    </source>
</evidence>
<evidence type="ECO:0000256" key="1">
    <source>
        <dbReference type="SAM" id="MobiDB-lite"/>
    </source>
</evidence>
<dbReference type="Proteomes" id="UP001294570">
    <property type="component" value="Unassembled WGS sequence"/>
</dbReference>
<feature type="region of interest" description="Disordered" evidence="1">
    <location>
        <begin position="110"/>
        <end position="140"/>
    </location>
</feature>
<dbReference type="RefSeq" id="WP_321553516.1">
    <property type="nucleotide sequence ID" value="NZ_JAXIVU010000008.1"/>
</dbReference>
<feature type="signal peptide" evidence="2">
    <location>
        <begin position="1"/>
        <end position="21"/>
    </location>
</feature>
<sequence length="140" mass="13441">MRKTFMTLSVAAALFAGQAMADQATADSLAAYGVDAGVHAEAIASAEGSVLVQALKDLIADQPAMAATIVAAAINANPSMTDAIVAAAIEAAPGQEQAIRNAVTAGQQGTVISTGASAPTSSMPSVGGSGGGSPSVASPN</sequence>
<dbReference type="EMBL" id="JAXIVU010000008">
    <property type="protein sequence ID" value="MDY7219425.1"/>
    <property type="molecule type" value="Genomic_DNA"/>
</dbReference>
<feature type="chain" id="PRO_5047101894" evidence="2">
    <location>
        <begin position="22"/>
        <end position="140"/>
    </location>
</feature>
<organism evidence="3 4">
    <name type="scientific">Denitrificimonas halotolerans</name>
    <dbReference type="NCBI Taxonomy" id="3098930"/>
    <lineage>
        <taxon>Bacteria</taxon>
        <taxon>Pseudomonadati</taxon>
        <taxon>Pseudomonadota</taxon>
        <taxon>Gammaproteobacteria</taxon>
        <taxon>Pseudomonadales</taxon>
        <taxon>Pseudomonadaceae</taxon>
        <taxon>Denitrificimonas</taxon>
    </lineage>
</organism>
<feature type="compositionally biased region" description="Polar residues" evidence="1">
    <location>
        <begin position="110"/>
        <end position="120"/>
    </location>
</feature>
<protein>
    <submittedName>
        <fullName evidence="3">Uncharacterized protein</fullName>
    </submittedName>
</protein>
<name>A0ABU5GR10_9GAMM</name>
<gene>
    <name evidence="3" type="ORF">TOI97_07575</name>
</gene>